<feature type="compositionally biased region" description="Basic and acidic residues" evidence="1">
    <location>
        <begin position="125"/>
        <end position="160"/>
    </location>
</feature>
<accession>A0A9W9Z6X5</accession>
<feature type="region of interest" description="Disordered" evidence="1">
    <location>
        <begin position="69"/>
        <end position="160"/>
    </location>
</feature>
<dbReference type="EMBL" id="MU826402">
    <property type="protein sequence ID" value="KAJ7376336.1"/>
    <property type="molecule type" value="Genomic_DNA"/>
</dbReference>
<dbReference type="InterPro" id="IPR020339">
    <property type="entry name" value="C20orf85-like"/>
</dbReference>
<name>A0A9W9Z6X5_9CNID</name>
<evidence type="ECO:0000313" key="3">
    <source>
        <dbReference type="Proteomes" id="UP001163046"/>
    </source>
</evidence>
<feature type="non-terminal residue" evidence="2">
    <location>
        <position position="1"/>
    </location>
</feature>
<dbReference type="Proteomes" id="UP001163046">
    <property type="component" value="Unassembled WGS sequence"/>
</dbReference>
<reference evidence="2" key="1">
    <citation type="submission" date="2023-01" db="EMBL/GenBank/DDBJ databases">
        <title>Genome assembly of the deep-sea coral Lophelia pertusa.</title>
        <authorList>
            <person name="Herrera S."/>
            <person name="Cordes E."/>
        </authorList>
    </citation>
    <scope>NUCLEOTIDE SEQUENCE</scope>
    <source>
        <strain evidence="2">USNM1676648</strain>
        <tissue evidence="2">Polyp</tissue>
    </source>
</reference>
<evidence type="ECO:0000256" key="1">
    <source>
        <dbReference type="SAM" id="MobiDB-lite"/>
    </source>
</evidence>
<protein>
    <submittedName>
        <fullName evidence="2">Uncharacterized protein</fullName>
    </submittedName>
</protein>
<organism evidence="2 3">
    <name type="scientific">Desmophyllum pertusum</name>
    <dbReference type="NCBI Taxonomy" id="174260"/>
    <lineage>
        <taxon>Eukaryota</taxon>
        <taxon>Metazoa</taxon>
        <taxon>Cnidaria</taxon>
        <taxon>Anthozoa</taxon>
        <taxon>Hexacorallia</taxon>
        <taxon>Scleractinia</taxon>
        <taxon>Caryophylliina</taxon>
        <taxon>Caryophylliidae</taxon>
        <taxon>Desmophyllum</taxon>
    </lineage>
</organism>
<feature type="compositionally biased region" description="Basic and acidic residues" evidence="1">
    <location>
        <begin position="73"/>
        <end position="82"/>
    </location>
</feature>
<sequence length="160" mass="17984">KDHVNRELLSQRRWPDKWGFLASEYRQSLQNGIFYNLPNDFGLGCGVPDVHAAAGGRAAKTQLAVRTQGPHSAWERAEERGPGCEPEEVQRANVSSPEFWDGLGTARAEAVGEKPADNWQTQAQSREHLNFGRTARDAENRPRWTGIETRRAKASEQPDY</sequence>
<evidence type="ECO:0000313" key="2">
    <source>
        <dbReference type="EMBL" id="KAJ7376336.1"/>
    </source>
</evidence>
<dbReference type="AlphaFoldDB" id="A0A9W9Z6X5"/>
<keyword evidence="3" id="KW-1185">Reference proteome</keyword>
<comment type="caution">
    <text evidence="2">The sequence shown here is derived from an EMBL/GenBank/DDBJ whole genome shotgun (WGS) entry which is preliminary data.</text>
</comment>
<gene>
    <name evidence="2" type="ORF">OS493_035261</name>
</gene>
<dbReference type="Pfam" id="PF14945">
    <property type="entry name" value="LLC1"/>
    <property type="match status" value="1"/>
</dbReference>
<proteinExistence type="predicted"/>